<evidence type="ECO:0000256" key="2">
    <source>
        <dbReference type="ARBA" id="ARBA00022525"/>
    </source>
</evidence>
<dbReference type="InterPro" id="IPR048052">
    <property type="entry name" value="FM1-like"/>
</dbReference>
<keyword evidence="2" id="KW-0964">Secreted</keyword>
<dbReference type="Pfam" id="PF00746">
    <property type="entry name" value="Gram_pos_anchor"/>
    <property type="match status" value="1"/>
</dbReference>
<evidence type="ECO:0000259" key="9">
    <source>
        <dbReference type="Pfam" id="PF17802"/>
    </source>
</evidence>
<dbReference type="NCBIfam" id="TIGR04226">
    <property type="entry name" value="RrgB_K2N_iso_D2"/>
    <property type="match status" value="1"/>
</dbReference>
<dbReference type="SUPFAM" id="SSF49478">
    <property type="entry name" value="Cna protein B-type domain"/>
    <property type="match status" value="1"/>
</dbReference>
<gene>
    <name evidence="10" type="ORF">BISA_1224</name>
</gene>
<evidence type="ECO:0000256" key="5">
    <source>
        <dbReference type="SAM" id="Phobius"/>
    </source>
</evidence>
<dbReference type="Pfam" id="PF17802">
    <property type="entry name" value="SpaA"/>
    <property type="match status" value="1"/>
</dbReference>
<dbReference type="InterPro" id="IPR026466">
    <property type="entry name" value="Fim_isopep_form_D2_dom"/>
</dbReference>
<evidence type="ECO:0000259" key="8">
    <source>
        <dbReference type="Pfam" id="PF16569"/>
    </source>
</evidence>
<feature type="signal peptide" evidence="6">
    <location>
        <begin position="1"/>
        <end position="32"/>
    </location>
</feature>
<feature type="transmembrane region" description="Helical" evidence="5">
    <location>
        <begin position="519"/>
        <end position="542"/>
    </location>
</feature>
<dbReference type="Gene3D" id="2.60.40.740">
    <property type="match status" value="1"/>
</dbReference>
<evidence type="ECO:0000256" key="3">
    <source>
        <dbReference type="ARBA" id="ARBA00022729"/>
    </source>
</evidence>
<evidence type="ECO:0000256" key="6">
    <source>
        <dbReference type="SAM" id="SignalP"/>
    </source>
</evidence>
<dbReference type="STRING" id="1437607.BISA_1224"/>
<dbReference type="InterPro" id="IPR041033">
    <property type="entry name" value="SpaA_PFL_dom_1"/>
</dbReference>
<feature type="domain" description="Gram-positive cocci surface proteins LPxTG" evidence="7">
    <location>
        <begin position="508"/>
        <end position="547"/>
    </location>
</feature>
<keyword evidence="5" id="KW-0812">Transmembrane</keyword>
<dbReference type="GO" id="GO:0005975">
    <property type="term" value="P:carbohydrate metabolic process"/>
    <property type="evidence" value="ECO:0007669"/>
    <property type="project" value="UniProtKB-ARBA"/>
</dbReference>
<keyword evidence="1" id="KW-0134">Cell wall</keyword>
<feature type="domain" description="SpaA-like prealbumin fold" evidence="9">
    <location>
        <begin position="379"/>
        <end position="479"/>
    </location>
</feature>
<proteinExistence type="predicted"/>
<organism evidence="10 11">
    <name type="scientific">Bifidobacterium saguini DSM 23967</name>
    <dbReference type="NCBI Taxonomy" id="1437607"/>
    <lineage>
        <taxon>Bacteria</taxon>
        <taxon>Bacillati</taxon>
        <taxon>Actinomycetota</taxon>
        <taxon>Actinomycetes</taxon>
        <taxon>Bifidobacteriales</taxon>
        <taxon>Bifidobacteriaceae</taxon>
        <taxon>Bifidobacterium</taxon>
    </lineage>
</organism>
<dbReference type="InterPro" id="IPR013783">
    <property type="entry name" value="Ig-like_fold"/>
</dbReference>
<dbReference type="NCBIfam" id="NF033902">
    <property type="entry name" value="iso_D2_wall_anc"/>
    <property type="match status" value="1"/>
</dbReference>
<dbReference type="Gene3D" id="2.60.40.10">
    <property type="entry name" value="Immunoglobulins"/>
    <property type="match status" value="1"/>
</dbReference>
<reference evidence="10 11" key="1">
    <citation type="submission" date="2014-03" db="EMBL/GenBank/DDBJ databases">
        <title>Genomics of Bifidobacteria.</title>
        <authorList>
            <person name="Ventura M."/>
            <person name="Milani C."/>
            <person name="Lugli G.A."/>
        </authorList>
    </citation>
    <scope>NUCLEOTIDE SEQUENCE [LARGE SCALE GENOMIC DNA]</scope>
    <source>
        <strain evidence="10 11">DSM 23967</strain>
    </source>
</reference>
<feature type="chain" id="PRO_5001819968" evidence="6">
    <location>
        <begin position="33"/>
        <end position="553"/>
    </location>
</feature>
<dbReference type="Pfam" id="PF16569">
    <property type="entry name" value="GramPos_pilinBB"/>
    <property type="match status" value="1"/>
</dbReference>
<dbReference type="NCBIfam" id="TIGR01167">
    <property type="entry name" value="LPXTG_anchor"/>
    <property type="match status" value="1"/>
</dbReference>
<dbReference type="InterPro" id="IPR032334">
    <property type="entry name" value="GramPos_pilinBB"/>
</dbReference>
<protein>
    <submittedName>
        <fullName evidence="10">Fimbrial subunit FimA</fullName>
    </submittedName>
</protein>
<dbReference type="EMBL" id="JGZN01000006">
    <property type="protein sequence ID" value="KFI93060.1"/>
    <property type="molecule type" value="Genomic_DNA"/>
</dbReference>
<keyword evidence="4" id="KW-0572">Peptidoglycan-anchor</keyword>
<evidence type="ECO:0000256" key="4">
    <source>
        <dbReference type="ARBA" id="ARBA00023088"/>
    </source>
</evidence>
<evidence type="ECO:0000313" key="11">
    <source>
        <dbReference type="Proteomes" id="UP000029066"/>
    </source>
</evidence>
<evidence type="ECO:0000259" key="7">
    <source>
        <dbReference type="Pfam" id="PF00746"/>
    </source>
</evidence>
<keyword evidence="3 6" id="KW-0732">Signal</keyword>
<dbReference type="InterPro" id="IPR019931">
    <property type="entry name" value="LPXTG_anchor"/>
</dbReference>
<evidence type="ECO:0000313" key="10">
    <source>
        <dbReference type="EMBL" id="KFI93060.1"/>
    </source>
</evidence>
<keyword evidence="5" id="KW-0472">Membrane</keyword>
<keyword evidence="5" id="KW-1133">Transmembrane helix</keyword>
<dbReference type="AlphaFoldDB" id="A0A087DC10"/>
<evidence type="ECO:0000256" key="1">
    <source>
        <dbReference type="ARBA" id="ARBA00022512"/>
    </source>
</evidence>
<accession>A0A087DC10</accession>
<dbReference type="Proteomes" id="UP000029066">
    <property type="component" value="Unassembled WGS sequence"/>
</dbReference>
<dbReference type="SUPFAM" id="SSF117074">
    <property type="entry name" value="Hypothetical protein PA1324"/>
    <property type="match status" value="1"/>
</dbReference>
<name>A0A087DC10_9BIFI</name>
<sequence>MMNSLTKKLAAGVIAAATMFGIAGLGVTTANADTVASDGVIKISSSNAEFNGKTVTAYQMFSYDKEAVENGTATNAGYKLIDSWDAFFKAKATEFNLGEVNDTNVKQKAYDYVSGLKDNALVKFAKTASDWAKVAANNTTLDTAGLKHTGTAAVDGTKYTATISGLAYGYYVVSPQSGSTDAKDKRGTDAILLNVKNSTAVEQNLKSTYPTVEKTVKNGTEDSNHNSAQIGDEVKFKLTSTVPDMTEYTKGYTFKFTDTLSGGLTLNGVTETDSAKTFAPTVKIDGVSSDLVKGTDYNATVVENQDGTTSLTVEMVNFKSKQEYAGKAITVEYSATLNENATAGTAHDNTAKVVYSNDPSTDGTGESKEDKTYTYDFNFGINKVDAENANTKLAGAQFALQYENGTKIELVQSDATSNTFRPKTGKDDSAAAAEDVKTNDNGVLNFTGLKEGTYKVVETKAPQGYNKLTAPIEVKIEAKYAADGQLTEWGVYKSSDTYSKNNTTITVENKKGIELPSTGGMGTALFTVFGVLIVALGAGWYVKSNRKASKHAA</sequence>
<comment type="caution">
    <text evidence="10">The sequence shown here is derived from an EMBL/GenBank/DDBJ whole genome shotgun (WGS) entry which is preliminary data.</text>
</comment>
<feature type="domain" description="Gram-positive pilin backbone subunit 2 Cna-B-like" evidence="8">
    <location>
        <begin position="230"/>
        <end position="359"/>
    </location>
</feature>